<dbReference type="AlphaFoldDB" id="A0A562TBD0"/>
<organism evidence="2 3">
    <name type="scientific">Roseibium hamelinense</name>
    <dbReference type="NCBI Taxonomy" id="150831"/>
    <lineage>
        <taxon>Bacteria</taxon>
        <taxon>Pseudomonadati</taxon>
        <taxon>Pseudomonadota</taxon>
        <taxon>Alphaproteobacteria</taxon>
        <taxon>Hyphomicrobiales</taxon>
        <taxon>Stappiaceae</taxon>
        <taxon>Roseibium</taxon>
    </lineage>
</organism>
<dbReference type="InterPro" id="IPR002931">
    <property type="entry name" value="Transglutaminase-like"/>
</dbReference>
<proteinExistence type="predicted"/>
<protein>
    <submittedName>
        <fullName evidence="2">Transglutaminase superfamily protein</fullName>
    </submittedName>
</protein>
<dbReference type="Pfam" id="PF01841">
    <property type="entry name" value="Transglut_core"/>
    <property type="match status" value="1"/>
</dbReference>
<sequence>MILEVGIDLTMNRGQKLLVPVGIPTPHQTPVSFSVDGGDIRLTGEVTTGQVAALITPSDYDRLTLKYAFADGGSGYPDIMFAPRKNRFTKAADALVSGVREIADGAPDGHRAIERIVNAVAERFSYGHPDIRFNDGLDEVPYLACGLTEGSCVDINTYLIANLRAAGLEAGYVYGYFFPEEKQGTCEDGHCWVVTRHEGVVLEWDIAHHLKLGTREICCGLNPRPGMRVATSHSMGLTFPELGIVETKLLGEPAWVGPDGALGQAALDIRCVSPGKTAVAA</sequence>
<name>A0A562TBD0_9HYPH</name>
<dbReference type="Gene3D" id="3.10.620.30">
    <property type="match status" value="1"/>
</dbReference>
<dbReference type="OrthoDB" id="7673667at2"/>
<feature type="domain" description="Transglutaminase-like" evidence="1">
    <location>
        <begin position="100"/>
        <end position="193"/>
    </location>
</feature>
<evidence type="ECO:0000259" key="1">
    <source>
        <dbReference type="Pfam" id="PF01841"/>
    </source>
</evidence>
<evidence type="ECO:0000313" key="2">
    <source>
        <dbReference type="EMBL" id="TWI90070.1"/>
    </source>
</evidence>
<gene>
    <name evidence="2" type="ORF">JM93_01046</name>
</gene>
<dbReference type="EMBL" id="VLLF01000002">
    <property type="protein sequence ID" value="TWI90070.1"/>
    <property type="molecule type" value="Genomic_DNA"/>
</dbReference>
<dbReference type="RefSeq" id="WP_145341114.1">
    <property type="nucleotide sequence ID" value="NZ_SMLY01000086.1"/>
</dbReference>
<dbReference type="SUPFAM" id="SSF54001">
    <property type="entry name" value="Cysteine proteinases"/>
    <property type="match status" value="1"/>
</dbReference>
<dbReference type="Proteomes" id="UP000320593">
    <property type="component" value="Unassembled WGS sequence"/>
</dbReference>
<comment type="caution">
    <text evidence="2">The sequence shown here is derived from an EMBL/GenBank/DDBJ whole genome shotgun (WGS) entry which is preliminary data.</text>
</comment>
<dbReference type="InterPro" id="IPR038765">
    <property type="entry name" value="Papain-like_cys_pep_sf"/>
</dbReference>
<keyword evidence="3" id="KW-1185">Reference proteome</keyword>
<accession>A0A562TBD0</accession>
<evidence type="ECO:0000313" key="3">
    <source>
        <dbReference type="Proteomes" id="UP000320593"/>
    </source>
</evidence>
<reference evidence="2 3" key="1">
    <citation type="submission" date="2019-07" db="EMBL/GenBank/DDBJ databases">
        <title>Genomic Encyclopedia of Archaeal and Bacterial Type Strains, Phase II (KMG-II): from individual species to whole genera.</title>
        <authorList>
            <person name="Goeker M."/>
        </authorList>
    </citation>
    <scope>NUCLEOTIDE SEQUENCE [LARGE SCALE GENOMIC DNA]</scope>
    <source>
        <strain evidence="2 3">ATCC BAA-252</strain>
    </source>
</reference>